<gene>
    <name evidence="2" type="ORF">E3N88_38960</name>
</gene>
<feature type="compositionally biased region" description="Basic and acidic residues" evidence="1">
    <location>
        <begin position="110"/>
        <end position="123"/>
    </location>
</feature>
<dbReference type="Proteomes" id="UP000326396">
    <property type="component" value="Linkage Group LG8"/>
</dbReference>
<evidence type="ECO:0000313" key="2">
    <source>
        <dbReference type="EMBL" id="KAD2805583.1"/>
    </source>
</evidence>
<keyword evidence="3" id="KW-1185">Reference proteome</keyword>
<accession>A0A5N6LVE4</accession>
<dbReference type="EMBL" id="SZYD01000018">
    <property type="protein sequence ID" value="KAD2805583.1"/>
    <property type="molecule type" value="Genomic_DNA"/>
</dbReference>
<evidence type="ECO:0000313" key="3">
    <source>
        <dbReference type="Proteomes" id="UP000326396"/>
    </source>
</evidence>
<name>A0A5N6LVE4_9ASTR</name>
<protein>
    <submittedName>
        <fullName evidence="2">Uncharacterized protein</fullName>
    </submittedName>
</protein>
<organism evidence="2 3">
    <name type="scientific">Mikania micrantha</name>
    <name type="common">bitter vine</name>
    <dbReference type="NCBI Taxonomy" id="192012"/>
    <lineage>
        <taxon>Eukaryota</taxon>
        <taxon>Viridiplantae</taxon>
        <taxon>Streptophyta</taxon>
        <taxon>Embryophyta</taxon>
        <taxon>Tracheophyta</taxon>
        <taxon>Spermatophyta</taxon>
        <taxon>Magnoliopsida</taxon>
        <taxon>eudicotyledons</taxon>
        <taxon>Gunneridae</taxon>
        <taxon>Pentapetalae</taxon>
        <taxon>asterids</taxon>
        <taxon>campanulids</taxon>
        <taxon>Asterales</taxon>
        <taxon>Asteraceae</taxon>
        <taxon>Asteroideae</taxon>
        <taxon>Heliantheae alliance</taxon>
        <taxon>Eupatorieae</taxon>
        <taxon>Mikania</taxon>
    </lineage>
</organism>
<reference evidence="2 3" key="1">
    <citation type="submission" date="2019-05" db="EMBL/GenBank/DDBJ databases">
        <title>Mikania micrantha, genome provides insights into the molecular mechanism of rapid growth.</title>
        <authorList>
            <person name="Liu B."/>
        </authorList>
    </citation>
    <scope>NUCLEOTIDE SEQUENCE [LARGE SCALE GENOMIC DNA]</scope>
    <source>
        <strain evidence="2">NLD-2019</strain>
        <tissue evidence="2">Leaf</tissue>
    </source>
</reference>
<proteinExistence type="predicted"/>
<dbReference type="AlphaFoldDB" id="A0A5N6LVE4"/>
<sequence>MIVLMAFYDVDRYTIKANPTSTVNRKDSSLISNDPSLNNQRVLGLAGCGTHENSSIKRARVEAIQGWVTSLENFHPDNERQNRELLVGKAKNIGGNKRVIMAQKIKKTSSRMDENRHNNKADQKQNSGDCRVSRQPQETLSRSATGRGIRFLQLGEDFGRRLEAMGRDLGRDWSSRSPKRVI</sequence>
<evidence type="ECO:0000256" key="1">
    <source>
        <dbReference type="SAM" id="MobiDB-lite"/>
    </source>
</evidence>
<comment type="caution">
    <text evidence="2">The sequence shown here is derived from an EMBL/GenBank/DDBJ whole genome shotgun (WGS) entry which is preliminary data.</text>
</comment>
<feature type="region of interest" description="Disordered" evidence="1">
    <location>
        <begin position="106"/>
        <end position="146"/>
    </location>
</feature>
<feature type="compositionally biased region" description="Polar residues" evidence="1">
    <location>
        <begin position="124"/>
        <end position="144"/>
    </location>
</feature>